<evidence type="ECO:0000256" key="1">
    <source>
        <dbReference type="SAM" id="SignalP"/>
    </source>
</evidence>
<protein>
    <submittedName>
        <fullName evidence="2">Uncharacterized protein</fullName>
    </submittedName>
</protein>
<proteinExistence type="predicted"/>
<sequence length="56" mass="6624">MFTVSLVKIVLLIWTSYPDWLHPHHATHDDFPPSSFTADEWLAYQHLLRDKGECKE</sequence>
<keyword evidence="3" id="KW-1185">Reference proteome</keyword>
<evidence type="ECO:0000313" key="2">
    <source>
        <dbReference type="EMBL" id="KAH8377532.1"/>
    </source>
</evidence>
<feature type="non-terminal residue" evidence="2">
    <location>
        <position position="56"/>
    </location>
</feature>
<keyword evidence="1" id="KW-0732">Signal</keyword>
<dbReference type="AlphaFoldDB" id="A0AAD4K5T5"/>
<comment type="caution">
    <text evidence="2">The sequence shown here is derived from an EMBL/GenBank/DDBJ whole genome shotgun (WGS) entry which is preliminary data.</text>
</comment>
<dbReference type="Proteomes" id="UP001200034">
    <property type="component" value="Unassembled WGS sequence"/>
</dbReference>
<name>A0AAD4K5T5_9MUSC</name>
<accession>A0AAD4K5T5</accession>
<feature type="signal peptide" evidence="1">
    <location>
        <begin position="1"/>
        <end position="18"/>
    </location>
</feature>
<feature type="chain" id="PRO_5042133545" evidence="1">
    <location>
        <begin position="19"/>
        <end position="56"/>
    </location>
</feature>
<evidence type="ECO:0000313" key="3">
    <source>
        <dbReference type="Proteomes" id="UP001200034"/>
    </source>
</evidence>
<reference evidence="2" key="1">
    <citation type="journal article" date="2021" name="Mol. Ecol. Resour.">
        <title>Phylogenomic analyses of the genus Drosophila reveals genomic signals of climate adaptation.</title>
        <authorList>
            <person name="Li F."/>
            <person name="Rane R.V."/>
            <person name="Luria V."/>
            <person name="Xiong Z."/>
            <person name="Chen J."/>
            <person name="Li Z."/>
            <person name="Catullo R.A."/>
            <person name="Griffin P.C."/>
            <person name="Schiffer M."/>
            <person name="Pearce S."/>
            <person name="Lee S.F."/>
            <person name="McElroy K."/>
            <person name="Stocker A."/>
            <person name="Shirriffs J."/>
            <person name="Cockerell F."/>
            <person name="Coppin C."/>
            <person name="Sgro C.M."/>
            <person name="Karger A."/>
            <person name="Cain J.W."/>
            <person name="Weber J.A."/>
            <person name="Santpere G."/>
            <person name="Kirschner M.W."/>
            <person name="Hoffmann A.A."/>
            <person name="Oakeshott J.G."/>
            <person name="Zhang G."/>
        </authorList>
    </citation>
    <scope>NUCLEOTIDE SEQUENCE</scope>
    <source>
        <strain evidence="2">BGI-SZ-2011g</strain>
    </source>
</reference>
<organism evidence="2 3">
    <name type="scientific">Drosophila rubida</name>
    <dbReference type="NCBI Taxonomy" id="30044"/>
    <lineage>
        <taxon>Eukaryota</taxon>
        <taxon>Metazoa</taxon>
        <taxon>Ecdysozoa</taxon>
        <taxon>Arthropoda</taxon>
        <taxon>Hexapoda</taxon>
        <taxon>Insecta</taxon>
        <taxon>Pterygota</taxon>
        <taxon>Neoptera</taxon>
        <taxon>Endopterygota</taxon>
        <taxon>Diptera</taxon>
        <taxon>Brachycera</taxon>
        <taxon>Muscomorpha</taxon>
        <taxon>Ephydroidea</taxon>
        <taxon>Drosophilidae</taxon>
        <taxon>Drosophila</taxon>
    </lineage>
</organism>
<dbReference type="EMBL" id="JAJJHW010001127">
    <property type="protein sequence ID" value="KAH8377532.1"/>
    <property type="molecule type" value="Genomic_DNA"/>
</dbReference>
<gene>
    <name evidence="2" type="ORF">KR093_005812</name>
</gene>